<feature type="signal peptide" evidence="2">
    <location>
        <begin position="1"/>
        <end position="50"/>
    </location>
</feature>
<protein>
    <submittedName>
        <fullName evidence="3">Deoxyxylulose-5-phosphate synthase</fullName>
    </submittedName>
</protein>
<evidence type="ECO:0000313" key="3">
    <source>
        <dbReference type="EMBL" id="MBB5153478.1"/>
    </source>
</evidence>
<keyword evidence="4" id="KW-1185">Reference proteome</keyword>
<sequence>MTTSRSFRSPLGVNSESRGNQRRVTQVLKKAAIVAGAAAGLLALAPVANADSADNDGINILNDNNISAVPIQACGNNIAVAGAVVPIASPQLNQCVNAPIIDHPKG</sequence>
<dbReference type="AlphaFoldDB" id="A0A840Q414"/>
<gene>
    <name evidence="3" type="ORF">BJ970_001012</name>
</gene>
<proteinExistence type="predicted"/>
<evidence type="ECO:0000256" key="1">
    <source>
        <dbReference type="SAM" id="MobiDB-lite"/>
    </source>
</evidence>
<reference evidence="3 4" key="1">
    <citation type="submission" date="2020-08" db="EMBL/GenBank/DDBJ databases">
        <title>Sequencing the genomes of 1000 actinobacteria strains.</title>
        <authorList>
            <person name="Klenk H.-P."/>
        </authorList>
    </citation>
    <scope>NUCLEOTIDE SEQUENCE [LARGE SCALE GENOMIC DNA]</scope>
    <source>
        <strain evidence="3 4">DSM 45584</strain>
    </source>
</reference>
<evidence type="ECO:0000313" key="4">
    <source>
        <dbReference type="Proteomes" id="UP000584374"/>
    </source>
</evidence>
<name>A0A840Q414_9PSEU</name>
<accession>A0A840Q414</accession>
<feature type="chain" id="PRO_5032535232" evidence="2">
    <location>
        <begin position="51"/>
        <end position="106"/>
    </location>
</feature>
<comment type="caution">
    <text evidence="3">The sequence shown here is derived from an EMBL/GenBank/DDBJ whole genome shotgun (WGS) entry which is preliminary data.</text>
</comment>
<feature type="region of interest" description="Disordered" evidence="1">
    <location>
        <begin position="1"/>
        <end position="20"/>
    </location>
</feature>
<evidence type="ECO:0000256" key="2">
    <source>
        <dbReference type="SAM" id="SignalP"/>
    </source>
</evidence>
<organism evidence="3 4">
    <name type="scientific">Saccharopolyspora phatthalungensis</name>
    <dbReference type="NCBI Taxonomy" id="664693"/>
    <lineage>
        <taxon>Bacteria</taxon>
        <taxon>Bacillati</taxon>
        <taxon>Actinomycetota</taxon>
        <taxon>Actinomycetes</taxon>
        <taxon>Pseudonocardiales</taxon>
        <taxon>Pseudonocardiaceae</taxon>
        <taxon>Saccharopolyspora</taxon>
    </lineage>
</organism>
<keyword evidence="2" id="KW-0732">Signal</keyword>
<dbReference type="EMBL" id="JACHIW010000001">
    <property type="protein sequence ID" value="MBB5153478.1"/>
    <property type="molecule type" value="Genomic_DNA"/>
</dbReference>
<dbReference type="Proteomes" id="UP000584374">
    <property type="component" value="Unassembled WGS sequence"/>
</dbReference>